<reference evidence="2" key="1">
    <citation type="submission" date="2020-06" db="EMBL/GenBank/DDBJ databases">
        <title>WGS assembly of Ceratodon purpureus strain R40.</title>
        <authorList>
            <person name="Carey S.B."/>
            <person name="Jenkins J."/>
            <person name="Shu S."/>
            <person name="Lovell J.T."/>
            <person name="Sreedasyam A."/>
            <person name="Maumus F."/>
            <person name="Tiley G.P."/>
            <person name="Fernandez-Pozo N."/>
            <person name="Barry K."/>
            <person name="Chen C."/>
            <person name="Wang M."/>
            <person name="Lipzen A."/>
            <person name="Daum C."/>
            <person name="Saski C.A."/>
            <person name="Payton A.C."/>
            <person name="Mcbreen J.C."/>
            <person name="Conrad R.E."/>
            <person name="Kollar L.M."/>
            <person name="Olsson S."/>
            <person name="Huttunen S."/>
            <person name="Landis J.B."/>
            <person name="Wickett N.J."/>
            <person name="Johnson M.G."/>
            <person name="Rensing S.A."/>
            <person name="Grimwood J."/>
            <person name="Schmutz J."/>
            <person name="Mcdaniel S.F."/>
        </authorList>
    </citation>
    <scope>NUCLEOTIDE SEQUENCE</scope>
    <source>
        <strain evidence="2">R40</strain>
    </source>
</reference>
<dbReference type="AlphaFoldDB" id="A0A8T0GZ89"/>
<keyword evidence="1" id="KW-0732">Signal</keyword>
<dbReference type="Proteomes" id="UP000822688">
    <property type="component" value="Chromosome 8"/>
</dbReference>
<feature type="signal peptide" evidence="1">
    <location>
        <begin position="1"/>
        <end position="17"/>
    </location>
</feature>
<dbReference type="EMBL" id="CM026429">
    <property type="protein sequence ID" value="KAG0564183.1"/>
    <property type="molecule type" value="Genomic_DNA"/>
</dbReference>
<accession>A0A8T0GZ89</accession>
<proteinExistence type="predicted"/>
<keyword evidence="3" id="KW-1185">Reference proteome</keyword>
<organism evidence="2 3">
    <name type="scientific">Ceratodon purpureus</name>
    <name type="common">Fire moss</name>
    <name type="synonym">Dicranum purpureum</name>
    <dbReference type="NCBI Taxonomy" id="3225"/>
    <lineage>
        <taxon>Eukaryota</taxon>
        <taxon>Viridiplantae</taxon>
        <taxon>Streptophyta</taxon>
        <taxon>Embryophyta</taxon>
        <taxon>Bryophyta</taxon>
        <taxon>Bryophytina</taxon>
        <taxon>Bryopsida</taxon>
        <taxon>Dicranidae</taxon>
        <taxon>Pseudoditrichales</taxon>
        <taxon>Ditrichaceae</taxon>
        <taxon>Ceratodon</taxon>
    </lineage>
</organism>
<gene>
    <name evidence="2" type="ORF">KC19_8G090000</name>
</gene>
<comment type="caution">
    <text evidence="2">The sequence shown here is derived from an EMBL/GenBank/DDBJ whole genome shotgun (WGS) entry which is preliminary data.</text>
</comment>
<evidence type="ECO:0000256" key="1">
    <source>
        <dbReference type="SAM" id="SignalP"/>
    </source>
</evidence>
<evidence type="ECO:0000313" key="3">
    <source>
        <dbReference type="Proteomes" id="UP000822688"/>
    </source>
</evidence>
<evidence type="ECO:0000313" key="2">
    <source>
        <dbReference type="EMBL" id="KAG0564183.1"/>
    </source>
</evidence>
<protein>
    <submittedName>
        <fullName evidence="2">Uncharacterized protein</fullName>
    </submittedName>
</protein>
<feature type="chain" id="PRO_5035796759" evidence="1">
    <location>
        <begin position="18"/>
        <end position="51"/>
    </location>
</feature>
<sequence>MTSVTLLQLCTLRSTVAAPEANSEASIDDDDSAVSDVPTSPLTRLVRAWAD</sequence>
<name>A0A8T0GZ89_CERPU</name>